<protein>
    <submittedName>
        <fullName evidence="1">Uncharacterized protein</fullName>
    </submittedName>
</protein>
<comment type="caution">
    <text evidence="1">The sequence shown here is derived from an EMBL/GenBank/DDBJ whole genome shotgun (WGS) entry which is preliminary data.</text>
</comment>
<name>A0A829F8Y8_ENTFC</name>
<organism evidence="1 2">
    <name type="scientific">Enterococcus faecium EnGen0192</name>
    <dbReference type="NCBI Taxonomy" id="1157487"/>
    <lineage>
        <taxon>Bacteria</taxon>
        <taxon>Bacillati</taxon>
        <taxon>Bacillota</taxon>
        <taxon>Bacilli</taxon>
        <taxon>Lactobacillales</taxon>
        <taxon>Enterococcaceae</taxon>
        <taxon>Enterococcus</taxon>
    </lineage>
</organism>
<gene>
    <name evidence="1" type="ORF">SSM_02772</name>
</gene>
<reference evidence="1 2" key="1">
    <citation type="submission" date="2013-02" db="EMBL/GenBank/DDBJ databases">
        <title>The Genome Sequence of Enterococcus faecium HM1072.</title>
        <authorList>
            <consortium name="The Broad Institute Genome Sequencing Platform"/>
            <consortium name="The Broad Institute Genome Sequencing Center for Infectious Disease"/>
            <person name="Earl A.M."/>
            <person name="Gilmore M.S."/>
            <person name="Lebreton F."/>
            <person name="Courvalin P."/>
            <person name="Walker B."/>
            <person name="Young S.K."/>
            <person name="Zeng Q."/>
            <person name="Gargeya S."/>
            <person name="Fitzgerald M."/>
            <person name="Haas B."/>
            <person name="Abouelleil A."/>
            <person name="Alvarado L."/>
            <person name="Arachchi H.M."/>
            <person name="Berlin A.M."/>
            <person name="Chapman S.B."/>
            <person name="Dewar J."/>
            <person name="Goldberg J."/>
            <person name="Griggs A."/>
            <person name="Gujja S."/>
            <person name="Hansen M."/>
            <person name="Howarth C."/>
            <person name="Imamovic A."/>
            <person name="Larimer J."/>
            <person name="McCowan C."/>
            <person name="Murphy C."/>
            <person name="Neiman D."/>
            <person name="Pearson M."/>
            <person name="Priest M."/>
            <person name="Roberts A."/>
            <person name="Saif S."/>
            <person name="Shea T."/>
            <person name="Sisk P."/>
            <person name="Sykes S."/>
            <person name="Wortman J."/>
            <person name="Nusbaum C."/>
            <person name="Birren B."/>
        </authorList>
    </citation>
    <scope>NUCLEOTIDE SEQUENCE [LARGE SCALE GENOMIC DNA]</scope>
    <source>
        <strain evidence="1 2">HM1072</strain>
    </source>
</reference>
<dbReference type="Proteomes" id="UP000013897">
    <property type="component" value="Unassembled WGS sequence"/>
</dbReference>
<sequence length="83" mass="9634">MKTVDKHFETVIVTSMIAKQEVIIQCLDGEMVKGFIHPSIDPEGFSVGEHYVRWDTINSIELTDHYFEFWKDILPEGNDAFDE</sequence>
<accession>A0A829F8Y8</accession>
<dbReference type="RefSeq" id="WP_010861601.1">
    <property type="nucleotide sequence ID" value="NZ_KB949529.1"/>
</dbReference>
<evidence type="ECO:0000313" key="1">
    <source>
        <dbReference type="EMBL" id="EOM19170.1"/>
    </source>
</evidence>
<proteinExistence type="predicted"/>
<dbReference type="AlphaFoldDB" id="A0A829F8Y8"/>
<evidence type="ECO:0000313" key="2">
    <source>
        <dbReference type="Proteomes" id="UP000013897"/>
    </source>
</evidence>
<dbReference type="EMBL" id="AITY01000062">
    <property type="protein sequence ID" value="EOM19170.1"/>
    <property type="molecule type" value="Genomic_DNA"/>
</dbReference>